<comment type="caution">
    <text evidence="1">The sequence shown here is derived from an EMBL/GenBank/DDBJ whole genome shotgun (WGS) entry which is preliminary data.</text>
</comment>
<gene>
    <name evidence="1" type="ORF">DES45_101939</name>
</gene>
<sequence length="108" mass="12157">MSTKMIDPADWRRYLDEVSKTITERRADVRITSLKLGSQIQAEGIRLLGVAYDPKDRVLEIALEGLDHLIRAPVELHVQEGRTGIESLSILDGEGNKHIVQLEQPIVM</sequence>
<dbReference type="OrthoDB" id="7428502at2"/>
<evidence type="ECO:0000313" key="2">
    <source>
        <dbReference type="Proteomes" id="UP000254925"/>
    </source>
</evidence>
<evidence type="ECO:0000313" key="1">
    <source>
        <dbReference type="EMBL" id="RDI62668.1"/>
    </source>
</evidence>
<dbReference type="EMBL" id="QQBB01000001">
    <property type="protein sequence ID" value="RDI62668.1"/>
    <property type="molecule type" value="Genomic_DNA"/>
</dbReference>
<organism evidence="1 2">
    <name type="scientific">Microvirga subterranea</name>
    <dbReference type="NCBI Taxonomy" id="186651"/>
    <lineage>
        <taxon>Bacteria</taxon>
        <taxon>Pseudomonadati</taxon>
        <taxon>Pseudomonadota</taxon>
        <taxon>Alphaproteobacteria</taxon>
        <taxon>Hyphomicrobiales</taxon>
        <taxon>Methylobacteriaceae</taxon>
        <taxon>Microvirga</taxon>
    </lineage>
</organism>
<accession>A0A370HVZ7</accession>
<proteinExistence type="predicted"/>
<dbReference type="AlphaFoldDB" id="A0A370HVZ7"/>
<dbReference type="Proteomes" id="UP000254925">
    <property type="component" value="Unassembled WGS sequence"/>
</dbReference>
<dbReference type="Pfam" id="PF17269">
    <property type="entry name" value="DUF5335"/>
    <property type="match status" value="1"/>
</dbReference>
<dbReference type="RefSeq" id="WP_114768756.1">
    <property type="nucleotide sequence ID" value="NZ_QQBB01000001.1"/>
</dbReference>
<dbReference type="InterPro" id="IPR035223">
    <property type="entry name" value="DUF5335"/>
</dbReference>
<reference evidence="1 2" key="1">
    <citation type="submission" date="2018-07" db="EMBL/GenBank/DDBJ databases">
        <title>Genomic Encyclopedia of Type Strains, Phase IV (KMG-IV): sequencing the most valuable type-strain genomes for metagenomic binning, comparative biology and taxonomic classification.</title>
        <authorList>
            <person name="Goeker M."/>
        </authorList>
    </citation>
    <scope>NUCLEOTIDE SEQUENCE [LARGE SCALE GENOMIC DNA]</scope>
    <source>
        <strain evidence="1 2">DSM 14364</strain>
    </source>
</reference>
<name>A0A370HVZ7_9HYPH</name>
<protein>
    <submittedName>
        <fullName evidence="1">Uncharacterized protein</fullName>
    </submittedName>
</protein>
<keyword evidence="2" id="KW-1185">Reference proteome</keyword>